<dbReference type="AlphaFoldDB" id="A0A8T0F109"/>
<dbReference type="EMBL" id="JABXBU010000030">
    <property type="protein sequence ID" value="KAF8784511.1"/>
    <property type="molecule type" value="Genomic_DNA"/>
</dbReference>
<dbReference type="Pfam" id="PF18701">
    <property type="entry name" value="DUF5641"/>
    <property type="match status" value="1"/>
</dbReference>
<feature type="domain" description="DUF5641" evidence="2">
    <location>
        <begin position="212"/>
        <end position="299"/>
    </location>
</feature>
<dbReference type="Gene3D" id="1.10.10.60">
    <property type="entry name" value="Homeodomain-like"/>
    <property type="match status" value="1"/>
</dbReference>
<dbReference type="Pfam" id="PF13936">
    <property type="entry name" value="HTH_38"/>
    <property type="match status" value="1"/>
</dbReference>
<dbReference type="InterPro" id="IPR040676">
    <property type="entry name" value="DUF5641"/>
</dbReference>
<evidence type="ECO:0000259" key="2">
    <source>
        <dbReference type="Pfam" id="PF18701"/>
    </source>
</evidence>
<dbReference type="PANTHER" id="PTHR47331">
    <property type="entry name" value="PHD-TYPE DOMAIN-CONTAINING PROTEIN"/>
    <property type="match status" value="1"/>
</dbReference>
<evidence type="ECO:0000259" key="1">
    <source>
        <dbReference type="Pfam" id="PF13936"/>
    </source>
</evidence>
<keyword evidence="4" id="KW-1185">Reference proteome</keyword>
<dbReference type="Gene3D" id="1.10.10.10">
    <property type="entry name" value="Winged helix-like DNA-binding domain superfamily/Winged helix DNA-binding domain"/>
    <property type="match status" value="1"/>
</dbReference>
<gene>
    <name evidence="3" type="ORF">HNY73_010179</name>
</gene>
<dbReference type="PANTHER" id="PTHR47331:SF1">
    <property type="entry name" value="GAG-LIKE PROTEIN"/>
    <property type="match status" value="1"/>
</dbReference>
<evidence type="ECO:0000313" key="3">
    <source>
        <dbReference type="EMBL" id="KAF8784511.1"/>
    </source>
</evidence>
<feature type="domain" description="Transposase IS30-like HTH" evidence="1">
    <location>
        <begin position="3"/>
        <end position="39"/>
    </location>
</feature>
<dbReference type="Pfam" id="PF05380">
    <property type="entry name" value="Peptidase_A17"/>
    <property type="match status" value="1"/>
</dbReference>
<dbReference type="InterPro" id="IPR036388">
    <property type="entry name" value="WH-like_DNA-bd_sf"/>
</dbReference>
<accession>A0A8T0F109</accession>
<dbReference type="InterPro" id="IPR025246">
    <property type="entry name" value="IS30-like_HTH"/>
</dbReference>
<evidence type="ECO:0000313" key="4">
    <source>
        <dbReference type="Proteomes" id="UP000807504"/>
    </source>
</evidence>
<comment type="caution">
    <text evidence="3">The sequence shown here is derived from an EMBL/GenBank/DDBJ whole genome shotgun (WGS) entry which is preliminary data.</text>
</comment>
<proteinExistence type="predicted"/>
<dbReference type="InterPro" id="IPR008042">
    <property type="entry name" value="Retrotrans_Pao"/>
</dbReference>
<organism evidence="3 4">
    <name type="scientific">Argiope bruennichi</name>
    <name type="common">Wasp spider</name>
    <name type="synonym">Aranea bruennichi</name>
    <dbReference type="NCBI Taxonomy" id="94029"/>
    <lineage>
        <taxon>Eukaryota</taxon>
        <taxon>Metazoa</taxon>
        <taxon>Ecdysozoa</taxon>
        <taxon>Arthropoda</taxon>
        <taxon>Chelicerata</taxon>
        <taxon>Arachnida</taxon>
        <taxon>Araneae</taxon>
        <taxon>Araneomorphae</taxon>
        <taxon>Entelegynae</taxon>
        <taxon>Araneoidea</taxon>
        <taxon>Araneidae</taxon>
        <taxon>Argiope</taxon>
    </lineage>
</organism>
<sequence>MAKGKKLTDRERGQIEALSSTGLSSRAIAIRIGRSKTVVNIFFKLKDNYGKKNTGGRPKALSSRDERRVCQLASTGKYSTRKLILTTGLKGCQKTIYNTIRSDASEVSYAACIFLRAEYNGKVSVQSVASKSRVSPTKKITIPRLELGDEEENFKCPVLLPGNHEIIRRPLTYIEDNSEGLRPLTPAYFLQGIPSNDTTDLNEIDSKSLNRRLRFIQKLRHDLRTRFRNEYLAMLVHKGRPTPDESLNVGDTIILETDGKRLHWSLEIVTEVLPGADGHSRVARVQLKGGKLRPFQRLYSLEIRSSEKLPFIAQQKDKDTNTQLPATPVVSDQDCSEDDNYITKVTPDVITKAGRHIKFPNRLNL</sequence>
<protein>
    <submittedName>
        <fullName evidence="3">Transposable element Tc3 transposase like protein</fullName>
    </submittedName>
</protein>
<reference evidence="3" key="1">
    <citation type="journal article" date="2020" name="bioRxiv">
        <title>Chromosome-level reference genome of the European wasp spider Argiope bruennichi: a resource for studies on range expansion and evolutionary adaptation.</title>
        <authorList>
            <person name="Sheffer M.M."/>
            <person name="Hoppe A."/>
            <person name="Krehenwinkel H."/>
            <person name="Uhl G."/>
            <person name="Kuss A.W."/>
            <person name="Jensen L."/>
            <person name="Jensen C."/>
            <person name="Gillespie R.G."/>
            <person name="Hoff K.J."/>
            <person name="Prost S."/>
        </authorList>
    </citation>
    <scope>NUCLEOTIDE SEQUENCE</scope>
</reference>
<name>A0A8T0F109_ARGBR</name>
<dbReference type="Proteomes" id="UP000807504">
    <property type="component" value="Unassembled WGS sequence"/>
</dbReference>
<reference evidence="3" key="2">
    <citation type="submission" date="2020-06" db="EMBL/GenBank/DDBJ databases">
        <authorList>
            <person name="Sheffer M."/>
        </authorList>
    </citation>
    <scope>NUCLEOTIDE SEQUENCE</scope>
</reference>